<dbReference type="SUPFAM" id="SSF50129">
    <property type="entry name" value="GroES-like"/>
    <property type="match status" value="1"/>
</dbReference>
<dbReference type="KEGG" id="sfi:SFUL_1399"/>
<dbReference type="HOGENOM" id="CLU_026673_11_3_11"/>
<dbReference type="InterPro" id="IPR036291">
    <property type="entry name" value="NAD(P)-bd_dom_sf"/>
</dbReference>
<keyword evidence="3" id="KW-0862">Zinc</keyword>
<dbReference type="SUPFAM" id="SSF51735">
    <property type="entry name" value="NAD(P)-binding Rossmann-fold domains"/>
    <property type="match status" value="1"/>
</dbReference>
<dbReference type="PANTHER" id="PTHR42813:SF2">
    <property type="entry name" value="DEHYDROGENASE, ZINC-CONTAINING, PUTATIVE (AFU_ORTHOLOGUE AFUA_2G02810)-RELATED"/>
    <property type="match status" value="1"/>
</dbReference>
<gene>
    <name evidence="6" type="ORF">SFUL_1399</name>
</gene>
<dbReference type="eggNOG" id="COG1063">
    <property type="taxonomic scope" value="Bacteria"/>
</dbReference>
<comment type="cofactor">
    <cofactor evidence="1">
        <name>Zn(2+)</name>
        <dbReference type="ChEBI" id="CHEBI:29105"/>
    </cofactor>
</comment>
<keyword evidence="2" id="KW-0479">Metal-binding</keyword>
<dbReference type="RefSeq" id="WP_015607744.1">
    <property type="nucleotide sequence ID" value="NC_021177.1"/>
</dbReference>
<dbReference type="InterPro" id="IPR011032">
    <property type="entry name" value="GroES-like_sf"/>
</dbReference>
<dbReference type="Proteomes" id="UP000013304">
    <property type="component" value="Chromosome"/>
</dbReference>
<feature type="domain" description="Alcohol dehydrogenase-like N-terminal" evidence="5">
    <location>
        <begin position="25"/>
        <end position="135"/>
    </location>
</feature>
<dbReference type="Pfam" id="PF08240">
    <property type="entry name" value="ADH_N"/>
    <property type="match status" value="1"/>
</dbReference>
<evidence type="ECO:0000259" key="5">
    <source>
        <dbReference type="Pfam" id="PF08240"/>
    </source>
</evidence>
<evidence type="ECO:0000313" key="6">
    <source>
        <dbReference type="EMBL" id="AGK76368.1"/>
    </source>
</evidence>
<proteinExistence type="predicted"/>
<evidence type="ECO:0000256" key="3">
    <source>
        <dbReference type="ARBA" id="ARBA00022833"/>
    </source>
</evidence>
<dbReference type="Gene3D" id="3.40.50.720">
    <property type="entry name" value="NAD(P)-binding Rossmann-like Domain"/>
    <property type="match status" value="1"/>
</dbReference>
<dbReference type="AlphaFoldDB" id="N0CS00"/>
<evidence type="ECO:0000256" key="2">
    <source>
        <dbReference type="ARBA" id="ARBA00022723"/>
    </source>
</evidence>
<organism evidence="6 7">
    <name type="scientific">Streptomyces microflavus DSM 40593</name>
    <dbReference type="NCBI Taxonomy" id="1303692"/>
    <lineage>
        <taxon>Bacteria</taxon>
        <taxon>Bacillati</taxon>
        <taxon>Actinomycetota</taxon>
        <taxon>Actinomycetes</taxon>
        <taxon>Kitasatosporales</taxon>
        <taxon>Streptomycetaceae</taxon>
        <taxon>Streptomyces</taxon>
    </lineage>
</organism>
<accession>N0CS00</accession>
<dbReference type="OrthoDB" id="241504at2"/>
<dbReference type="CDD" id="cd08287">
    <property type="entry name" value="FDH_like_ADH3"/>
    <property type="match status" value="1"/>
</dbReference>
<evidence type="ECO:0000259" key="4">
    <source>
        <dbReference type="Pfam" id="PF00107"/>
    </source>
</evidence>
<dbReference type="Gene3D" id="3.90.180.10">
    <property type="entry name" value="Medium-chain alcohol dehydrogenases, catalytic domain"/>
    <property type="match status" value="1"/>
</dbReference>
<dbReference type="InterPro" id="IPR013154">
    <property type="entry name" value="ADH-like_N"/>
</dbReference>
<name>N0CS00_STRMI</name>
<dbReference type="EMBL" id="CP005080">
    <property type="protein sequence ID" value="AGK76368.1"/>
    <property type="molecule type" value="Genomic_DNA"/>
</dbReference>
<dbReference type="GO" id="GO:0046872">
    <property type="term" value="F:metal ion binding"/>
    <property type="evidence" value="ECO:0007669"/>
    <property type="project" value="UniProtKB-KW"/>
</dbReference>
<reference evidence="6 7" key="1">
    <citation type="submission" date="2013-04" db="EMBL/GenBank/DDBJ databases">
        <title>Complete genome sequence of Streptomyces fulvissimus.</title>
        <authorList>
            <person name="Myronovskyi M."/>
            <person name="Tokovenko B."/>
            <person name="Manderscheid N."/>
            <person name="Petzke L."/>
            <person name="Luzhetskyy A."/>
        </authorList>
    </citation>
    <scope>NUCLEOTIDE SEQUENCE [LARGE SCALE GENOMIC DNA]</scope>
    <source>
        <strain evidence="6 7">DSM 40593</strain>
    </source>
</reference>
<dbReference type="PANTHER" id="PTHR42813">
    <property type="entry name" value="ZINC-TYPE ALCOHOL DEHYDROGENASE-LIKE"/>
    <property type="match status" value="1"/>
</dbReference>
<dbReference type="InterPro" id="IPR013149">
    <property type="entry name" value="ADH-like_C"/>
</dbReference>
<sequence>MRATVIHAPHDIRVEEVPDPAIRQPTDAVVRVLRACICGSDLWAYRGESARQPGQRIGHEFLGVVEETGAGVGGFAVGDLVVAPFVWSDGTCAYCADGLTTSCPEGGFWGSVGSDGGQGEAVRVPHADGTLVKLPAAAASDDRLLTALLALSDVLGTGHHAALGAGVTKGSTVAVVGDGAVGLCGVLAARRLGAERIIALGRHTARTDIARRFGATDVVAERGEAALAAVRELTRGEGAHSVIEAVGTEQSMRTALDIVRDGGAIGYVGVPHGSASGVDLGVMFDRNIALRGGVAPVRTYIPELLPDVLDGTIDPSPVFDLSIGLDEVPAGYRAMDGRTALKVLITP</sequence>
<protein>
    <submittedName>
        <fullName evidence="6">Alcohol dehydrogenase GroES domain protein</fullName>
    </submittedName>
</protein>
<dbReference type="Pfam" id="PF00107">
    <property type="entry name" value="ADH_zinc_N"/>
    <property type="match status" value="1"/>
</dbReference>
<evidence type="ECO:0000313" key="7">
    <source>
        <dbReference type="Proteomes" id="UP000013304"/>
    </source>
</evidence>
<dbReference type="PATRIC" id="fig|1303692.3.peg.1413"/>
<evidence type="ECO:0000256" key="1">
    <source>
        <dbReference type="ARBA" id="ARBA00001947"/>
    </source>
</evidence>
<feature type="domain" description="Alcohol dehydrogenase-like C-terminal" evidence="4">
    <location>
        <begin position="180"/>
        <end position="304"/>
    </location>
</feature>